<dbReference type="PROSITE" id="PS51118">
    <property type="entry name" value="HTH_HXLR"/>
    <property type="match status" value="1"/>
</dbReference>
<dbReference type="OrthoDB" id="7678715at2"/>
<dbReference type="InterPro" id="IPR002577">
    <property type="entry name" value="HTH_HxlR"/>
</dbReference>
<evidence type="ECO:0000313" key="6">
    <source>
        <dbReference type="Proteomes" id="UP000199643"/>
    </source>
</evidence>
<dbReference type="AlphaFoldDB" id="A0A1G7UUD6"/>
<gene>
    <name evidence="5" type="ORF">SAMN05421827_107124</name>
</gene>
<dbReference type="Pfam" id="PF01638">
    <property type="entry name" value="HxlR"/>
    <property type="match status" value="1"/>
</dbReference>
<dbReference type="RefSeq" id="WP_090499661.1">
    <property type="nucleotide sequence ID" value="NZ_FNCH01000007.1"/>
</dbReference>
<reference evidence="6" key="1">
    <citation type="submission" date="2016-10" db="EMBL/GenBank/DDBJ databases">
        <authorList>
            <person name="Varghese N."/>
            <person name="Submissions S."/>
        </authorList>
    </citation>
    <scope>NUCLEOTIDE SEQUENCE [LARGE SCALE GENOMIC DNA]</scope>
    <source>
        <strain evidence="6">DSM 17933</strain>
    </source>
</reference>
<name>A0A1G7UUD6_9SPHI</name>
<keyword evidence="3" id="KW-0804">Transcription</keyword>
<dbReference type="PANTHER" id="PTHR33204">
    <property type="entry name" value="TRANSCRIPTIONAL REGULATOR, MARR FAMILY"/>
    <property type="match status" value="1"/>
</dbReference>
<keyword evidence="1" id="KW-0805">Transcription regulation</keyword>
<feature type="domain" description="HTH hxlR-type" evidence="4">
    <location>
        <begin position="11"/>
        <end position="109"/>
    </location>
</feature>
<dbReference type="PANTHER" id="PTHR33204:SF29">
    <property type="entry name" value="TRANSCRIPTIONAL REGULATOR"/>
    <property type="match status" value="1"/>
</dbReference>
<accession>A0A1G7UUD6</accession>
<evidence type="ECO:0000256" key="3">
    <source>
        <dbReference type="ARBA" id="ARBA00023163"/>
    </source>
</evidence>
<dbReference type="EMBL" id="FNCH01000007">
    <property type="protein sequence ID" value="SDG51107.1"/>
    <property type="molecule type" value="Genomic_DNA"/>
</dbReference>
<evidence type="ECO:0000313" key="5">
    <source>
        <dbReference type="EMBL" id="SDG51107.1"/>
    </source>
</evidence>
<dbReference type="Gene3D" id="1.10.10.10">
    <property type="entry name" value="Winged helix-like DNA-binding domain superfamily/Winged helix DNA-binding domain"/>
    <property type="match status" value="1"/>
</dbReference>
<keyword evidence="6" id="KW-1185">Reference proteome</keyword>
<sequence length="116" mass="13521">MKNKEKHLLYRDVQDALELIGGRWRGAIMASLCNDPKRFTELKKDLEPITSRTLTKELRYLEQNRLIIAVRGSQAKNAVCYSHSEHGSSFAPLILQLREWAIKHRTIMLEVLKFDQ</sequence>
<keyword evidence="2 5" id="KW-0238">DNA-binding</keyword>
<protein>
    <submittedName>
        <fullName evidence="5">DNA-binding transcriptional regulator, HxlR family</fullName>
    </submittedName>
</protein>
<dbReference type="InterPro" id="IPR036390">
    <property type="entry name" value="WH_DNA-bd_sf"/>
</dbReference>
<evidence type="ECO:0000256" key="1">
    <source>
        <dbReference type="ARBA" id="ARBA00023015"/>
    </source>
</evidence>
<dbReference type="SUPFAM" id="SSF46785">
    <property type="entry name" value="Winged helix' DNA-binding domain"/>
    <property type="match status" value="1"/>
</dbReference>
<evidence type="ECO:0000256" key="2">
    <source>
        <dbReference type="ARBA" id="ARBA00023125"/>
    </source>
</evidence>
<dbReference type="GO" id="GO:0003677">
    <property type="term" value="F:DNA binding"/>
    <property type="evidence" value="ECO:0007669"/>
    <property type="project" value="UniProtKB-KW"/>
</dbReference>
<evidence type="ECO:0000259" key="4">
    <source>
        <dbReference type="PROSITE" id="PS51118"/>
    </source>
</evidence>
<proteinExistence type="predicted"/>
<dbReference type="STRING" id="405671.SAMN05421827_107124"/>
<dbReference type="Proteomes" id="UP000199643">
    <property type="component" value="Unassembled WGS sequence"/>
</dbReference>
<dbReference type="InterPro" id="IPR036388">
    <property type="entry name" value="WH-like_DNA-bd_sf"/>
</dbReference>
<organism evidence="5 6">
    <name type="scientific">Pedobacter terrae</name>
    <dbReference type="NCBI Taxonomy" id="405671"/>
    <lineage>
        <taxon>Bacteria</taxon>
        <taxon>Pseudomonadati</taxon>
        <taxon>Bacteroidota</taxon>
        <taxon>Sphingobacteriia</taxon>
        <taxon>Sphingobacteriales</taxon>
        <taxon>Sphingobacteriaceae</taxon>
        <taxon>Pedobacter</taxon>
    </lineage>
</organism>